<organism evidence="2 3">
    <name type="scientific">Pseudomonas panipatensis</name>
    <dbReference type="NCBI Taxonomy" id="428992"/>
    <lineage>
        <taxon>Bacteria</taxon>
        <taxon>Pseudomonadati</taxon>
        <taxon>Pseudomonadota</taxon>
        <taxon>Gammaproteobacteria</taxon>
        <taxon>Pseudomonadales</taxon>
        <taxon>Pseudomonadaceae</taxon>
        <taxon>Pseudomonas</taxon>
    </lineage>
</organism>
<name>A0A1G8N3W3_9PSED</name>
<dbReference type="Proteomes" id="UP000199636">
    <property type="component" value="Unassembled WGS sequence"/>
</dbReference>
<keyword evidence="3" id="KW-1185">Reference proteome</keyword>
<dbReference type="AlphaFoldDB" id="A0A1G8N3W3"/>
<dbReference type="STRING" id="428992.SAMN05216272_11931"/>
<dbReference type="RefSeq" id="WP_090268388.1">
    <property type="nucleotide sequence ID" value="NZ_FNDS01000019.1"/>
</dbReference>
<gene>
    <name evidence="2" type="ORF">SAMN05216272_11931</name>
</gene>
<evidence type="ECO:0000313" key="2">
    <source>
        <dbReference type="EMBL" id="SDI74776.1"/>
    </source>
</evidence>
<accession>A0A1G8N3W3</accession>
<reference evidence="3" key="1">
    <citation type="submission" date="2016-10" db="EMBL/GenBank/DDBJ databases">
        <authorList>
            <person name="Varghese N."/>
            <person name="Submissions S."/>
        </authorList>
    </citation>
    <scope>NUCLEOTIDE SEQUENCE [LARGE SCALE GENOMIC DNA]</scope>
    <source>
        <strain evidence="3">CCM 7469</strain>
    </source>
</reference>
<dbReference type="EMBL" id="FNDS01000019">
    <property type="protein sequence ID" value="SDI74776.1"/>
    <property type="molecule type" value="Genomic_DNA"/>
</dbReference>
<feature type="transmembrane region" description="Helical" evidence="1">
    <location>
        <begin position="20"/>
        <end position="39"/>
    </location>
</feature>
<proteinExistence type="predicted"/>
<keyword evidence="1" id="KW-0472">Membrane</keyword>
<evidence type="ECO:0000256" key="1">
    <source>
        <dbReference type="SAM" id="Phobius"/>
    </source>
</evidence>
<evidence type="ECO:0000313" key="3">
    <source>
        <dbReference type="Proteomes" id="UP000199636"/>
    </source>
</evidence>
<feature type="transmembrane region" description="Helical" evidence="1">
    <location>
        <begin position="45"/>
        <end position="68"/>
    </location>
</feature>
<protein>
    <submittedName>
        <fullName evidence="2">Uncharacterized protein</fullName>
    </submittedName>
</protein>
<sequence length="90" mass="9306">MRSASPRKTNEQVRLSPIALFGASAPILILSAAIGLLFAGNVTAMRAVVALAGPPSSAVLILLIFGLYKAMRTDYEALPGSVRASLTAAH</sequence>
<keyword evidence="1" id="KW-1133">Transmembrane helix</keyword>
<keyword evidence="1" id="KW-0812">Transmembrane</keyword>